<name>A0A1G8NZ98_9LACT</name>
<dbReference type="STRING" id="84521.SAMN04487994_10598"/>
<organism evidence="2 3">
    <name type="scientific">Dolosicoccus paucivorans</name>
    <dbReference type="NCBI Taxonomy" id="84521"/>
    <lineage>
        <taxon>Bacteria</taxon>
        <taxon>Bacillati</taxon>
        <taxon>Bacillota</taxon>
        <taxon>Bacilli</taxon>
        <taxon>Lactobacillales</taxon>
        <taxon>Aerococcaceae</taxon>
        <taxon>Dolosicoccus</taxon>
    </lineage>
</organism>
<gene>
    <name evidence="2" type="ORF">CJ205_08095</name>
</gene>
<reference evidence="2 3" key="1">
    <citation type="submission" date="2017-09" db="EMBL/GenBank/DDBJ databases">
        <title>Bacterial strain isolated from the female urinary microbiota.</title>
        <authorList>
            <person name="Thomas-White K."/>
            <person name="Kumar N."/>
            <person name="Forster S."/>
            <person name="Putonti C."/>
            <person name="Lawley T."/>
            <person name="Wolfe A.J."/>
        </authorList>
    </citation>
    <scope>NUCLEOTIDE SEQUENCE [LARGE SCALE GENOMIC DNA]</scope>
    <source>
        <strain evidence="2 3">UMB0852</strain>
    </source>
</reference>
<dbReference type="OrthoDB" id="9814402at2"/>
<dbReference type="Proteomes" id="UP000235682">
    <property type="component" value="Unassembled WGS sequence"/>
</dbReference>
<dbReference type="InterPro" id="IPR007046">
    <property type="entry name" value="RNA_pol_sigma_54_core-bd"/>
</dbReference>
<evidence type="ECO:0000259" key="1">
    <source>
        <dbReference type="Pfam" id="PF04963"/>
    </source>
</evidence>
<dbReference type="InterPro" id="IPR000394">
    <property type="entry name" value="RNA_pol_sigma_54"/>
</dbReference>
<dbReference type="PANTHER" id="PTHR32248:SF4">
    <property type="entry name" value="RNA POLYMERASE SIGMA-54 FACTOR"/>
    <property type="match status" value="1"/>
</dbReference>
<dbReference type="Pfam" id="PF04963">
    <property type="entry name" value="Sigma54_CBD"/>
    <property type="match status" value="1"/>
</dbReference>
<dbReference type="GO" id="GO:0016987">
    <property type="term" value="F:sigma factor activity"/>
    <property type="evidence" value="ECO:0007669"/>
    <property type="project" value="InterPro"/>
</dbReference>
<dbReference type="Gene3D" id="1.10.10.1330">
    <property type="entry name" value="RNA polymerase sigma-54 factor, core-binding domain"/>
    <property type="match status" value="1"/>
</dbReference>
<evidence type="ECO:0000313" key="2">
    <source>
        <dbReference type="EMBL" id="PMC57180.1"/>
    </source>
</evidence>
<dbReference type="PANTHER" id="PTHR32248">
    <property type="entry name" value="RNA POLYMERASE SIGMA-54 FACTOR"/>
    <property type="match status" value="1"/>
</dbReference>
<keyword evidence="3" id="KW-1185">Reference proteome</keyword>
<dbReference type="GO" id="GO:0003677">
    <property type="term" value="F:DNA binding"/>
    <property type="evidence" value="ECO:0007669"/>
    <property type="project" value="InterPro"/>
</dbReference>
<protein>
    <recommendedName>
        <fullName evidence="1">RNA polymerase sigma factor 54 core-binding domain-containing protein</fullName>
    </recommendedName>
</protein>
<proteinExistence type="predicted"/>
<dbReference type="GO" id="GO:0006352">
    <property type="term" value="P:DNA-templated transcription initiation"/>
    <property type="evidence" value="ECO:0007669"/>
    <property type="project" value="InterPro"/>
</dbReference>
<accession>A0A1G8NZ98</accession>
<dbReference type="AlphaFoldDB" id="A0A1G8NZ98"/>
<dbReference type="InterPro" id="IPR038709">
    <property type="entry name" value="RpoN_core-bd_sf"/>
</dbReference>
<evidence type="ECO:0000313" key="3">
    <source>
        <dbReference type="Proteomes" id="UP000235682"/>
    </source>
</evidence>
<dbReference type="GO" id="GO:0001216">
    <property type="term" value="F:DNA-binding transcription activator activity"/>
    <property type="evidence" value="ECO:0007669"/>
    <property type="project" value="InterPro"/>
</dbReference>
<dbReference type="RefSeq" id="WP_092086593.1">
    <property type="nucleotide sequence ID" value="NZ_FNEL01000059.1"/>
</dbReference>
<feature type="domain" description="RNA polymerase sigma factor 54 core-binding" evidence="1">
    <location>
        <begin position="85"/>
        <end position="265"/>
    </location>
</feature>
<sequence>MRNQTLTIQQTTPIQSVTVQHDSLKVQERVTQMLPLTAEQLTLYLETVISPNPFIEMVYPKEVKVAQVDEDHQIVKGQAHQKGLPQSLHLYLSQQIMHQDPSPMREVMLSLIDQLDKRGYITRSYKELAKEMDVHEVLMLDALNYFKRLDPAGIGAKDLREALLTQTLRDDNAPTLARYLLDEHFDKIATVSSKELADSLGVDQEAVEESISYYQTLNPAPASLFHVDHHEHLVTDYSWEALDDSSATLTYHGEFYPTVEFNKAYYEEMASIKDDAELQEFVVEQKEHYDQLNEAFELYQQLMVKVAAKATQQLFNWLMESVEQPLTIDVEKIAHELDIDIQWVQDTLYNKNIQIKEQVYSFNDWLPEVLEDSFNFIPPVAQSIVKDVLQNEPTASIEQIQDRLKEADFYLGDLEVELFVAQLED</sequence>
<comment type="caution">
    <text evidence="2">The sequence shown here is derived from an EMBL/GenBank/DDBJ whole genome shotgun (WGS) entry which is preliminary data.</text>
</comment>
<dbReference type="EMBL" id="PNHE01000055">
    <property type="protein sequence ID" value="PMC57180.1"/>
    <property type="molecule type" value="Genomic_DNA"/>
</dbReference>